<evidence type="ECO:0000313" key="3">
    <source>
        <dbReference type="Proteomes" id="UP000663586"/>
    </source>
</evidence>
<dbReference type="NCBIfam" id="TIGR00654">
    <property type="entry name" value="PhzF_family"/>
    <property type="match status" value="1"/>
</dbReference>
<dbReference type="EMBL" id="CP064786">
    <property type="protein sequence ID" value="QSG03247.1"/>
    <property type="molecule type" value="Genomic_DNA"/>
</dbReference>
<sequence>MNDEETIEVSLVDAFTEEPLSGNAAGVVTGADNLADGQMQAIARELSVSETAFVTESEEADRAIRYFTPQEEVDLCGHATVATHAHLTETGAIGPGTHTLATNVGVIEIEGTDDGVVWMGGDSPTVRPVEVEYGRLADALGIDEIALSEPGVELSPAVASTGEPFLIVPVTYLQALLNAAPDDAAIDELCAEVDASGIYAFTFDALDPDSTLHARAFASPVGVSEDPVTGTASAAAGAYLREMNAFGGELPEEMLFEQGHVLDRPGTVRVQVGEGIRVGGHAVTALEGTLVVPAVEDDGIVEV</sequence>
<reference evidence="2" key="1">
    <citation type="submission" date="2020-11" db="EMBL/GenBank/DDBJ databases">
        <title>Carbohydrate-dependent, anaerobic sulfur respiration: A novel catabolism in halophilic archaea.</title>
        <authorList>
            <person name="Sorokin D.Y."/>
            <person name="Messina E."/>
            <person name="Smedile F."/>
            <person name="La Cono V."/>
            <person name="Hallsworth J.E."/>
            <person name="Yakimov M.M."/>
        </authorList>
    </citation>
    <scope>NUCLEOTIDE SEQUENCE</scope>
    <source>
        <strain evidence="2">AArc-S</strain>
    </source>
</reference>
<accession>A0A897MRV9</accession>
<protein>
    <submittedName>
        <fullName evidence="2">Putative epimerase</fullName>
    </submittedName>
</protein>
<dbReference type="GeneID" id="70685423"/>
<evidence type="ECO:0000313" key="2">
    <source>
        <dbReference type="EMBL" id="QSG03247.1"/>
    </source>
</evidence>
<evidence type="ECO:0000256" key="1">
    <source>
        <dbReference type="ARBA" id="ARBA00023235"/>
    </source>
</evidence>
<organism evidence="2 3">
    <name type="scientific">Natranaeroarchaeum sulfidigenes</name>
    <dbReference type="NCBI Taxonomy" id="2784880"/>
    <lineage>
        <taxon>Archaea</taxon>
        <taxon>Methanobacteriati</taxon>
        <taxon>Methanobacteriota</taxon>
        <taxon>Stenosarchaea group</taxon>
        <taxon>Halobacteria</taxon>
        <taxon>Halobacteriales</taxon>
        <taxon>Natronoarchaeaceae</taxon>
        <taxon>Natranaeroarchaeum</taxon>
    </lineage>
</organism>
<proteinExistence type="predicted"/>
<keyword evidence="3" id="KW-1185">Reference proteome</keyword>
<dbReference type="KEGG" id="hara:AArcS_2047"/>
<keyword evidence="1" id="KW-0413">Isomerase</keyword>
<dbReference type="PIRSF" id="PIRSF016184">
    <property type="entry name" value="PhzC_PhzF"/>
    <property type="match status" value="1"/>
</dbReference>
<dbReference type="Pfam" id="PF02567">
    <property type="entry name" value="PhzC-PhzF"/>
    <property type="match status" value="1"/>
</dbReference>
<dbReference type="GO" id="GO:0005737">
    <property type="term" value="C:cytoplasm"/>
    <property type="evidence" value="ECO:0007669"/>
    <property type="project" value="TreeGrafter"/>
</dbReference>
<dbReference type="GO" id="GO:0016853">
    <property type="term" value="F:isomerase activity"/>
    <property type="evidence" value="ECO:0007669"/>
    <property type="project" value="UniProtKB-KW"/>
</dbReference>
<dbReference type="SUPFAM" id="SSF54506">
    <property type="entry name" value="Diaminopimelate epimerase-like"/>
    <property type="match status" value="1"/>
</dbReference>
<dbReference type="Proteomes" id="UP000663586">
    <property type="component" value="Chromosome"/>
</dbReference>
<dbReference type="AlphaFoldDB" id="A0A897MRV9"/>
<dbReference type="PANTHER" id="PTHR13774:SF39">
    <property type="entry name" value="BIOSYNTHESIS PROTEIN, PUTATIVE-RELATED"/>
    <property type="match status" value="1"/>
</dbReference>
<dbReference type="InterPro" id="IPR003719">
    <property type="entry name" value="Phenazine_PhzF-like"/>
</dbReference>
<dbReference type="RefSeq" id="WP_238477304.1">
    <property type="nucleotide sequence ID" value="NZ_CP064786.1"/>
</dbReference>
<gene>
    <name evidence="2" type="ORF">AArcS_2047</name>
</gene>
<dbReference type="PANTHER" id="PTHR13774">
    <property type="entry name" value="PHENAZINE BIOSYNTHESIS PROTEIN"/>
    <property type="match status" value="1"/>
</dbReference>
<name>A0A897MRV9_9EURY</name>
<dbReference type="Gene3D" id="3.10.310.10">
    <property type="entry name" value="Diaminopimelate Epimerase, Chain A, domain 1"/>
    <property type="match status" value="2"/>
</dbReference>